<dbReference type="Gene3D" id="3.40.50.12690">
    <property type="match status" value="1"/>
</dbReference>
<dbReference type="EMBL" id="HBUF01282057">
    <property type="protein sequence ID" value="CAG6687550.1"/>
    <property type="molecule type" value="Transcribed_RNA"/>
</dbReference>
<dbReference type="Gene3D" id="3.40.50.12700">
    <property type="match status" value="1"/>
</dbReference>
<protein>
    <submittedName>
        <fullName evidence="2">Uncharacterized protein</fullName>
    </submittedName>
</protein>
<feature type="region of interest" description="Disordered" evidence="1">
    <location>
        <begin position="1"/>
        <end position="172"/>
    </location>
</feature>
<reference evidence="2" key="1">
    <citation type="submission" date="2021-05" db="EMBL/GenBank/DDBJ databases">
        <authorList>
            <person name="Alioto T."/>
            <person name="Alioto T."/>
            <person name="Gomez Garrido J."/>
        </authorList>
    </citation>
    <scope>NUCLEOTIDE SEQUENCE</scope>
</reference>
<dbReference type="AlphaFoldDB" id="A0A8D8TFN5"/>
<evidence type="ECO:0000256" key="1">
    <source>
        <dbReference type="SAM" id="MobiDB-lite"/>
    </source>
</evidence>
<feature type="compositionally biased region" description="Polar residues" evidence="1">
    <location>
        <begin position="37"/>
        <end position="51"/>
    </location>
</feature>
<feature type="compositionally biased region" description="Low complexity" evidence="1">
    <location>
        <begin position="153"/>
        <end position="171"/>
    </location>
</feature>
<feature type="compositionally biased region" description="Low complexity" evidence="1">
    <location>
        <begin position="101"/>
        <end position="119"/>
    </location>
</feature>
<accession>A0A8D8TFN5</accession>
<feature type="compositionally biased region" description="Polar residues" evidence="1">
    <location>
        <begin position="132"/>
        <end position="152"/>
    </location>
</feature>
<name>A0A8D8TFN5_9HEMI</name>
<evidence type="ECO:0000313" key="2">
    <source>
        <dbReference type="EMBL" id="CAG6687550.1"/>
    </source>
</evidence>
<proteinExistence type="predicted"/>
<organism evidence="2">
    <name type="scientific">Cacopsylla melanoneura</name>
    <dbReference type="NCBI Taxonomy" id="428564"/>
    <lineage>
        <taxon>Eukaryota</taxon>
        <taxon>Metazoa</taxon>
        <taxon>Ecdysozoa</taxon>
        <taxon>Arthropoda</taxon>
        <taxon>Hexapoda</taxon>
        <taxon>Insecta</taxon>
        <taxon>Pterygota</taxon>
        <taxon>Neoptera</taxon>
        <taxon>Paraneoptera</taxon>
        <taxon>Hemiptera</taxon>
        <taxon>Sternorrhyncha</taxon>
        <taxon>Psylloidea</taxon>
        <taxon>Psyllidae</taxon>
        <taxon>Psyllinae</taxon>
        <taxon>Cacopsylla</taxon>
    </lineage>
</organism>
<feature type="compositionally biased region" description="Low complexity" evidence="1">
    <location>
        <begin position="19"/>
        <end position="29"/>
    </location>
</feature>
<dbReference type="SUPFAM" id="SSF52266">
    <property type="entry name" value="SGNH hydrolase"/>
    <property type="match status" value="1"/>
</dbReference>
<sequence length="590" mass="64672">MMTRAALLRQGRYPVTGFRSSVSRNSVSNGPQKPKSKPNTQISSKIDSNLKSGPKPKINMKPKSYEEPVPTANPKAKSKVNPKSGPSVSRNDSKDNKTKTKNFTSTSSNPSSVTKSTSKINLLVSPAESPLLSRNQNTKARSNLSSRPSTIRSSFPSKPLSSSTSTPLNTKVAEDVATLKEENSKLREEVKRLQSDLEHTKSLCDNLLASTIGVRDSALSTETAPAPVLVPDSEATVNMPLPTIVPEIPELICLDSSDNVIADSADTDVNADVKRRVLIVGDSMTRHFGSILQNLLPEFSVSCRTFPGGRFEHAVQGLVELIKDFTKLDTVFILAGSNNIPHLHPQLLDQTFHELKHVFARTTVVISSVPYMYHTGLYNSNIFATNLSILQFSRVYKFHFFNCNIFLSRRMFTKHGFHLNMFGKHIVCKNLKKAILSNLYPMNLFHKPGSCSQSATVPSTSAPAHSQSRVNLALAPEPHSQTHTALNSVPVPDLSSDPFAYLPPPMRKSTLKYIDQSLLEFFDESHTADAHGLNDIHADASVNNTVLLADITCPLNETNFFDSLRDETSLLGGQTPGAPSTLTQILPFRA</sequence>